<evidence type="ECO:0000313" key="2">
    <source>
        <dbReference type="EMBL" id="KAF4953287.1"/>
    </source>
</evidence>
<proteinExistence type="predicted"/>
<feature type="region of interest" description="Disordered" evidence="1">
    <location>
        <begin position="310"/>
        <end position="450"/>
    </location>
</feature>
<feature type="compositionally biased region" description="Polar residues" evidence="1">
    <location>
        <begin position="1087"/>
        <end position="1102"/>
    </location>
</feature>
<comment type="caution">
    <text evidence="2">The sequence shown here is derived from an EMBL/GenBank/DDBJ whole genome shotgun (WGS) entry which is preliminary data.</text>
</comment>
<feature type="compositionally biased region" description="Polar residues" evidence="1">
    <location>
        <begin position="391"/>
        <end position="403"/>
    </location>
</feature>
<reference evidence="2" key="1">
    <citation type="journal article" date="2020" name="BMC Genomics">
        <title>Correction to: Identification and distribution of gene clusters required for synthesis of sphingolipid metabolism inhibitors in diverse species of the filamentous fungus Fusarium.</title>
        <authorList>
            <person name="Kim H.S."/>
            <person name="Lohmar J.M."/>
            <person name="Busman M."/>
            <person name="Brown D.W."/>
            <person name="Naumann T.A."/>
            <person name="Divon H.H."/>
            <person name="Lysoe E."/>
            <person name="Uhlig S."/>
            <person name="Proctor R.H."/>
        </authorList>
    </citation>
    <scope>NUCLEOTIDE SEQUENCE</scope>
    <source>
        <strain evidence="2">NRRL 20472</strain>
    </source>
</reference>
<feature type="region of interest" description="Disordered" evidence="1">
    <location>
        <begin position="1069"/>
        <end position="1541"/>
    </location>
</feature>
<name>A0A8H4T8F6_9HYPO</name>
<feature type="compositionally biased region" description="Low complexity" evidence="1">
    <location>
        <begin position="1496"/>
        <end position="1505"/>
    </location>
</feature>
<gene>
    <name evidence="2" type="ORF">FSARC_12435</name>
</gene>
<evidence type="ECO:0000313" key="3">
    <source>
        <dbReference type="Proteomes" id="UP000622797"/>
    </source>
</evidence>
<dbReference type="EMBL" id="JABEXW010000848">
    <property type="protein sequence ID" value="KAF4953287.1"/>
    <property type="molecule type" value="Genomic_DNA"/>
</dbReference>
<feature type="compositionally biased region" description="Polar residues" evidence="1">
    <location>
        <begin position="1165"/>
        <end position="1176"/>
    </location>
</feature>
<feature type="compositionally biased region" description="Low complexity" evidence="1">
    <location>
        <begin position="1317"/>
        <end position="1337"/>
    </location>
</feature>
<feature type="compositionally biased region" description="Polar residues" evidence="1">
    <location>
        <begin position="1187"/>
        <end position="1196"/>
    </location>
</feature>
<reference evidence="2" key="2">
    <citation type="submission" date="2020-05" db="EMBL/GenBank/DDBJ databases">
        <authorList>
            <person name="Kim H.-S."/>
            <person name="Proctor R.H."/>
            <person name="Brown D.W."/>
        </authorList>
    </citation>
    <scope>NUCLEOTIDE SEQUENCE</scope>
    <source>
        <strain evidence="2">NRRL 20472</strain>
    </source>
</reference>
<feature type="compositionally biased region" description="Polar residues" evidence="1">
    <location>
        <begin position="1113"/>
        <end position="1129"/>
    </location>
</feature>
<dbReference type="OrthoDB" id="4207369at2759"/>
<feature type="compositionally biased region" description="Basic and acidic residues" evidence="1">
    <location>
        <begin position="1205"/>
        <end position="1224"/>
    </location>
</feature>
<sequence>MAAADVPKWGFGQKPMEIKPVANSFVPYFSTCDSTRTDANMSWSNNFAVPSPHVRLPAWDRVPTQSHPATGKTRQIMKRVGVCTQKRAPKPFLLLPPLVSVVPVPTREDIGFDQYVPRKLRRGPNFKAVTGDSDFSGQASSRAEILNQFMQAKVDVSNNFMATSSCTTFEDKVAARRGIYQVVPMKRYANNDIVDTPIMLAPTGGNKLSIYNQLIPIIKRALRIGKSEIDLPTASMAEFSTVMRRIRRNPRQHLAAFGASDLSDIMDMAEPESPTVVRQPVLKAESRSPQKRLARLTSPIKNGMNRITDGFVKLVPGNGHKAPTSPTKSDSAPSTPIRQSPTPVKPAITPSGIESSPISGSPVTAKENLSTESDNEGSPRPGRTFRVPSEFDSSSIEHSTQDPPETPKASPVNYSRPIAPTPSQWNRPEPSTPQMFTPMPRSMAPATPSETFSPIGLASLVLPSTPKLPACTYDTPKGADSFDFGKASPFRNSISWMNTSVQASEPKRIKNVNQARRRQSEPLIRKYLENQARRRSSSPQKVRYQEEDTFRDDFSIASLFDTACATPHKTAATETAPAETVATEIAATEVSVEATPVETAPTETAAAETAATETDAMETAAAQTSVDEDVSMITEAEAAQEVSDLIRFTILDTAATNPIVTESTTATQTAIAETAAADQPIADEDMSIDVSPQATEDVSDTASATPLKNAATETTAARPSIHEMSVEIDLAQEESNPTPTQHGQIISVENGVVNIDMRENPDIFGTHASSPPAPVYKLSRMANDACEGHAKIVVAEENGRLFVRFKLSAEYAHMFPASQGFDDSRFTTSPSAISSSPRISFKMNEPSFQAQPALSSSPKVDQTPIHGASRDFLAANSLWVEDTPTQKHSPIPEPRSVRDMLKTPDFTTFGRSRSSTSGFRTPELPADEHTVVFGSPEGGFTPANKTSVRDSSIDDILKTPDVTGLGIINTADTSGFQTPELPHHDNTLMFGEPPASARPTSNKRMSRRQSAMTPLKRAITNSMTPLKRGTNNTVSTPKFATPMAYDADQTLAVSWPDVKDTPARHNDEALTEAATPDQLTPARDNNEALTKPTTPDQSTPTRQNDEADAESVASESTPMKGQDQVTSDTPAVLSNDLPTIASPAQMSTPVNQPAPSIEITEATESDLTTPGSTTPTRMIDSPEDQASLHNNTTPVQEAQAAPAADARRQDYDSPGREYMREFIKRSRQTTTTETGSPIAPPTKRQPLGARSPNRGSPLKNKRKHEDDSDDVQSPAKKVKADKETKAEIQQESTPKRARRTKTSRQKTELEIDMNDLPPTTTSPTKAITSPTTAPTIDTTDKQVDELDTVGPVTRRSTRLRGQDNVSGAPKSSIPTPIKLTRAGAGRTGGAVLNPSSDSRTKEKELSNKTRANTRKNKGDAEYPADVLAKFAATSAGDDSDGSQGSEGSANSQGRRVGWKTPLASIQDEEDEEEKKEKPKKGRTPKGKATQGQTGIAKPKSTTKSTPKAKRTTKVAESLGMVANGTPAKSQRVTRSRARTGA</sequence>
<feature type="region of interest" description="Disordered" evidence="1">
    <location>
        <begin position="992"/>
        <end position="1013"/>
    </location>
</feature>
<dbReference type="Proteomes" id="UP000622797">
    <property type="component" value="Unassembled WGS sequence"/>
</dbReference>
<protein>
    <submittedName>
        <fullName evidence="2">Uncharacterized protein</fullName>
    </submittedName>
</protein>
<feature type="compositionally biased region" description="Polar residues" evidence="1">
    <location>
        <begin position="324"/>
        <end position="342"/>
    </location>
</feature>
<organism evidence="2 3">
    <name type="scientific">Fusarium sarcochroum</name>
    <dbReference type="NCBI Taxonomy" id="1208366"/>
    <lineage>
        <taxon>Eukaryota</taxon>
        <taxon>Fungi</taxon>
        <taxon>Dikarya</taxon>
        <taxon>Ascomycota</taxon>
        <taxon>Pezizomycotina</taxon>
        <taxon>Sordariomycetes</taxon>
        <taxon>Hypocreomycetidae</taxon>
        <taxon>Hypocreales</taxon>
        <taxon>Nectriaceae</taxon>
        <taxon>Fusarium</taxon>
        <taxon>Fusarium lateritium species complex</taxon>
    </lineage>
</organism>
<feature type="compositionally biased region" description="Basic and acidic residues" evidence="1">
    <location>
        <begin position="1398"/>
        <end position="1407"/>
    </location>
</feature>
<feature type="compositionally biased region" description="Basic and acidic residues" evidence="1">
    <location>
        <begin position="1278"/>
        <end position="1288"/>
    </location>
</feature>
<evidence type="ECO:0000256" key="1">
    <source>
        <dbReference type="SAM" id="MobiDB-lite"/>
    </source>
</evidence>
<feature type="compositionally biased region" description="Low complexity" evidence="1">
    <location>
        <begin position="350"/>
        <end position="362"/>
    </location>
</feature>
<feature type="compositionally biased region" description="Low complexity" evidence="1">
    <location>
        <begin position="1431"/>
        <end position="1449"/>
    </location>
</feature>
<accession>A0A8H4T8F6</accession>
<feature type="compositionally biased region" description="Polar residues" evidence="1">
    <location>
        <begin position="694"/>
        <end position="717"/>
    </location>
</feature>
<feature type="compositionally biased region" description="Basic residues" evidence="1">
    <location>
        <begin position="1531"/>
        <end position="1541"/>
    </location>
</feature>
<feature type="compositionally biased region" description="Polar residues" evidence="1">
    <location>
        <begin position="998"/>
        <end position="1012"/>
    </location>
</feature>
<feature type="region of interest" description="Disordered" evidence="1">
    <location>
        <begin position="694"/>
        <end position="721"/>
    </location>
</feature>
<feature type="compositionally biased region" description="Basic residues" evidence="1">
    <location>
        <begin position="1295"/>
        <end position="1304"/>
    </location>
</feature>
<feature type="compositionally biased region" description="Polar residues" evidence="1">
    <location>
        <begin position="1142"/>
        <end position="1154"/>
    </location>
</feature>
<keyword evidence="3" id="KW-1185">Reference proteome</keyword>